<feature type="compositionally biased region" description="Polar residues" evidence="1">
    <location>
        <begin position="58"/>
        <end position="67"/>
    </location>
</feature>
<dbReference type="Proteomes" id="UP000001307">
    <property type="component" value="Unassembled WGS sequence"/>
</dbReference>
<gene>
    <name evidence="2" type="ORF">GSOID_T00013008001</name>
</gene>
<feature type="compositionally biased region" description="Polar residues" evidence="1">
    <location>
        <begin position="41"/>
        <end position="50"/>
    </location>
</feature>
<name>E4XK58_OIKDI</name>
<evidence type="ECO:0000256" key="1">
    <source>
        <dbReference type="SAM" id="MobiDB-lite"/>
    </source>
</evidence>
<dbReference type="InParanoid" id="E4XK58"/>
<reference evidence="2" key="1">
    <citation type="journal article" date="2010" name="Science">
        <title>Plasticity of animal genome architecture unmasked by rapid evolution of a pelagic tunicate.</title>
        <authorList>
            <person name="Denoeud F."/>
            <person name="Henriet S."/>
            <person name="Mungpakdee S."/>
            <person name="Aury J.M."/>
            <person name="Da Silva C."/>
            <person name="Brinkmann H."/>
            <person name="Mikhaleva J."/>
            <person name="Olsen L.C."/>
            <person name="Jubin C."/>
            <person name="Canestro C."/>
            <person name="Bouquet J.M."/>
            <person name="Danks G."/>
            <person name="Poulain J."/>
            <person name="Campsteijn C."/>
            <person name="Adamski M."/>
            <person name="Cross I."/>
            <person name="Yadetie F."/>
            <person name="Muffato M."/>
            <person name="Louis A."/>
            <person name="Butcher S."/>
            <person name="Tsagkogeorga G."/>
            <person name="Konrad A."/>
            <person name="Singh S."/>
            <person name="Jensen M.F."/>
            <person name="Cong E.H."/>
            <person name="Eikeseth-Otteraa H."/>
            <person name="Noel B."/>
            <person name="Anthouard V."/>
            <person name="Porcel B.M."/>
            <person name="Kachouri-Lafond R."/>
            <person name="Nishino A."/>
            <person name="Ugolini M."/>
            <person name="Chourrout P."/>
            <person name="Nishida H."/>
            <person name="Aasland R."/>
            <person name="Huzurbazar S."/>
            <person name="Westhof E."/>
            <person name="Delsuc F."/>
            <person name="Lehrach H."/>
            <person name="Reinhardt R."/>
            <person name="Weissenbach J."/>
            <person name="Roy S.W."/>
            <person name="Artiguenave F."/>
            <person name="Postlethwait J.H."/>
            <person name="Manak J.R."/>
            <person name="Thompson E.M."/>
            <person name="Jaillon O."/>
            <person name="Du Pasquier L."/>
            <person name="Boudinot P."/>
            <person name="Liberles D.A."/>
            <person name="Volff J.N."/>
            <person name="Philippe H."/>
            <person name="Lenhard B."/>
            <person name="Roest Crollius H."/>
            <person name="Wincker P."/>
            <person name="Chourrout D."/>
        </authorList>
    </citation>
    <scope>NUCLEOTIDE SEQUENCE [LARGE SCALE GENOMIC DNA]</scope>
</reference>
<dbReference type="AlphaFoldDB" id="E4XK58"/>
<sequence>MKGDWMQSKMMRMSTLMTTFVWTAFMATREDLVLKQVSFSRTNSTGSKNQGEGLDSGFGSNSNQASRSEGKQLSIPTPVIPSNSVEDMVEK</sequence>
<evidence type="ECO:0000313" key="3">
    <source>
        <dbReference type="Proteomes" id="UP000001307"/>
    </source>
</evidence>
<keyword evidence="3" id="KW-1185">Reference proteome</keyword>
<evidence type="ECO:0000313" key="2">
    <source>
        <dbReference type="EMBL" id="CBY24835.1"/>
    </source>
</evidence>
<organism evidence="2">
    <name type="scientific">Oikopleura dioica</name>
    <name type="common">Tunicate</name>
    <dbReference type="NCBI Taxonomy" id="34765"/>
    <lineage>
        <taxon>Eukaryota</taxon>
        <taxon>Metazoa</taxon>
        <taxon>Chordata</taxon>
        <taxon>Tunicata</taxon>
        <taxon>Appendicularia</taxon>
        <taxon>Copelata</taxon>
        <taxon>Oikopleuridae</taxon>
        <taxon>Oikopleura</taxon>
    </lineage>
</organism>
<accession>E4XK58</accession>
<protein>
    <submittedName>
        <fullName evidence="2">Uncharacterized protein</fullName>
    </submittedName>
</protein>
<proteinExistence type="predicted"/>
<feature type="region of interest" description="Disordered" evidence="1">
    <location>
        <begin position="41"/>
        <end position="91"/>
    </location>
</feature>
<dbReference type="EMBL" id="FN653063">
    <property type="protein sequence ID" value="CBY24835.1"/>
    <property type="molecule type" value="Genomic_DNA"/>
</dbReference>